<feature type="transmembrane region" description="Helical" evidence="5">
    <location>
        <begin position="306"/>
        <end position="325"/>
    </location>
</feature>
<keyword evidence="2 5" id="KW-0812">Transmembrane</keyword>
<dbReference type="AlphaFoldDB" id="A0A2S9D0Q8"/>
<evidence type="ECO:0000259" key="6">
    <source>
        <dbReference type="PROSITE" id="PS50234"/>
    </source>
</evidence>
<sequence length="330" mass="36839">MFNFEFYSPWFLLLFLLFIPLFIKDAGRRKRKGIKVPTIKNMDHSGGIQGVLFLLKISKYIILSALIIAMARPRTFTVSQDRDDTKGVDIMLSIDVSLSMLAKDLSPDRITALKDIAVKFVQKRPNDRIGVVAYAAEAFTKVPVTSDHQVVIDEIKNLNSAGLEPGTAIGEGLSVAVNHLIKSKAKSKVVILMTDGVSNIQNAIPPQLAAELAKNNNIKVYSIGIGTNGYALMPTSQDIFGDLIFTETEVAIDENTLREIAQTTGGKYFRATSNSSLEEVYDEINQLEKSDVKVSKLYNYEEYFKIFLWIALGMLLLDALLRWVFYKILS</sequence>
<evidence type="ECO:0000256" key="4">
    <source>
        <dbReference type="ARBA" id="ARBA00023136"/>
    </source>
</evidence>
<accession>A0A2S9D0Q8</accession>
<reference evidence="9 10" key="1">
    <citation type="submission" date="2017-09" db="EMBL/GenBank/DDBJ databases">
        <title>Genomic, metabolic, and phenotypic characteristics of bacterial isolates from the natural microbiome of the model nematode Caenorhabditis elegans.</title>
        <authorList>
            <person name="Zimmermann J."/>
            <person name="Obeng N."/>
            <person name="Yang W."/>
            <person name="Obeng O."/>
            <person name="Kissoyan K."/>
            <person name="Pees B."/>
            <person name="Dirksen P."/>
            <person name="Hoppner M."/>
            <person name="Franke A."/>
            <person name="Rosenstiel P."/>
            <person name="Leippe M."/>
            <person name="Dierking K."/>
            <person name="Kaleta C."/>
            <person name="Schulenburg H."/>
        </authorList>
    </citation>
    <scope>NUCLEOTIDE SEQUENCE [LARGE SCALE GENOMIC DNA]</scope>
    <source>
        <strain evidence="7 10">MYb25</strain>
        <strain evidence="8 9">MYb44</strain>
    </source>
</reference>
<dbReference type="InterPro" id="IPR002035">
    <property type="entry name" value="VWF_A"/>
</dbReference>
<dbReference type="OrthoDB" id="6206554at2"/>
<evidence type="ECO:0000256" key="5">
    <source>
        <dbReference type="SAM" id="Phobius"/>
    </source>
</evidence>
<dbReference type="RefSeq" id="WP_105681032.1">
    <property type="nucleotide sequence ID" value="NZ_JBBGZD010000001.1"/>
</dbReference>
<keyword evidence="3 5" id="KW-1133">Transmembrane helix</keyword>
<dbReference type="InterPro" id="IPR036465">
    <property type="entry name" value="vWFA_dom_sf"/>
</dbReference>
<feature type="domain" description="VWFA" evidence="6">
    <location>
        <begin position="89"/>
        <end position="284"/>
    </location>
</feature>
<evidence type="ECO:0000313" key="10">
    <source>
        <dbReference type="Proteomes" id="UP000238534"/>
    </source>
</evidence>
<organism evidence="7 10">
    <name type="scientific">Chryseobacterium culicis</name>
    <dbReference type="NCBI Taxonomy" id="680127"/>
    <lineage>
        <taxon>Bacteria</taxon>
        <taxon>Pseudomonadati</taxon>
        <taxon>Bacteroidota</taxon>
        <taxon>Flavobacteriia</taxon>
        <taxon>Flavobacteriales</taxon>
        <taxon>Weeksellaceae</taxon>
        <taxon>Chryseobacterium group</taxon>
        <taxon>Chryseobacterium</taxon>
    </lineage>
</organism>
<proteinExistence type="predicted"/>
<keyword evidence="4 5" id="KW-0472">Membrane</keyword>
<name>A0A2S9D0Q8_CHRCI</name>
<dbReference type="PANTHER" id="PTHR22550:SF5">
    <property type="entry name" value="LEUCINE ZIPPER PROTEIN 4"/>
    <property type="match status" value="1"/>
</dbReference>
<dbReference type="InterPro" id="IPR050768">
    <property type="entry name" value="UPF0353/GerABKA_families"/>
</dbReference>
<keyword evidence="1" id="KW-1003">Cell membrane</keyword>
<evidence type="ECO:0000256" key="2">
    <source>
        <dbReference type="ARBA" id="ARBA00022692"/>
    </source>
</evidence>
<dbReference type="PANTHER" id="PTHR22550">
    <property type="entry name" value="SPORE GERMINATION PROTEIN"/>
    <property type="match status" value="1"/>
</dbReference>
<comment type="caution">
    <text evidence="7">The sequence shown here is derived from an EMBL/GenBank/DDBJ whole genome shotgun (WGS) entry which is preliminary data.</text>
</comment>
<feature type="transmembrane region" description="Helical" evidence="5">
    <location>
        <begin position="50"/>
        <end position="71"/>
    </location>
</feature>
<dbReference type="SUPFAM" id="SSF53300">
    <property type="entry name" value="vWA-like"/>
    <property type="match status" value="1"/>
</dbReference>
<protein>
    <submittedName>
        <fullName evidence="7">VWA domain-containing protein</fullName>
    </submittedName>
</protein>
<evidence type="ECO:0000256" key="3">
    <source>
        <dbReference type="ARBA" id="ARBA00022989"/>
    </source>
</evidence>
<dbReference type="Pfam" id="PF00092">
    <property type="entry name" value="VWA"/>
    <property type="match status" value="1"/>
</dbReference>
<evidence type="ECO:0000313" key="8">
    <source>
        <dbReference type="EMBL" id="PRB92067.1"/>
    </source>
</evidence>
<dbReference type="Gene3D" id="3.40.50.410">
    <property type="entry name" value="von Willebrand factor, type A domain"/>
    <property type="match status" value="1"/>
</dbReference>
<evidence type="ECO:0000313" key="7">
    <source>
        <dbReference type="EMBL" id="PRB86314.1"/>
    </source>
</evidence>
<dbReference type="SMART" id="SM00327">
    <property type="entry name" value="VWA"/>
    <property type="match status" value="1"/>
</dbReference>
<keyword evidence="9" id="KW-1185">Reference proteome</keyword>
<dbReference type="EMBL" id="PCPP01000001">
    <property type="protein sequence ID" value="PRB86314.1"/>
    <property type="molecule type" value="Genomic_DNA"/>
</dbReference>
<dbReference type="EMBL" id="PCPH01000001">
    <property type="protein sequence ID" value="PRB92067.1"/>
    <property type="molecule type" value="Genomic_DNA"/>
</dbReference>
<gene>
    <name evidence="7" type="ORF">CQ022_08695</name>
    <name evidence="8" type="ORF">CQ033_02365</name>
</gene>
<dbReference type="PROSITE" id="PS50234">
    <property type="entry name" value="VWFA"/>
    <property type="match status" value="1"/>
</dbReference>
<evidence type="ECO:0000313" key="9">
    <source>
        <dbReference type="Proteomes" id="UP000238325"/>
    </source>
</evidence>
<dbReference type="Proteomes" id="UP000238534">
    <property type="component" value="Unassembled WGS sequence"/>
</dbReference>
<evidence type="ECO:0000256" key="1">
    <source>
        <dbReference type="ARBA" id="ARBA00022475"/>
    </source>
</evidence>
<feature type="transmembrane region" description="Helical" evidence="5">
    <location>
        <begin position="6"/>
        <end position="23"/>
    </location>
</feature>
<dbReference type="Proteomes" id="UP000238325">
    <property type="component" value="Unassembled WGS sequence"/>
</dbReference>